<evidence type="ECO:0000313" key="2">
    <source>
        <dbReference type="Proteomes" id="UP001229421"/>
    </source>
</evidence>
<protein>
    <submittedName>
        <fullName evidence="1">Uncharacterized protein</fullName>
    </submittedName>
</protein>
<comment type="caution">
    <text evidence="1">The sequence shown here is derived from an EMBL/GenBank/DDBJ whole genome shotgun (WGS) entry which is preliminary data.</text>
</comment>
<reference evidence="1" key="1">
    <citation type="journal article" date="2023" name="bioRxiv">
        <title>Improved chromosome-level genome assembly for marigold (Tagetes erecta).</title>
        <authorList>
            <person name="Jiang F."/>
            <person name="Yuan L."/>
            <person name="Wang S."/>
            <person name="Wang H."/>
            <person name="Xu D."/>
            <person name="Wang A."/>
            <person name="Fan W."/>
        </authorList>
    </citation>
    <scope>NUCLEOTIDE SEQUENCE</scope>
    <source>
        <strain evidence="1">WSJ</strain>
        <tissue evidence="1">Leaf</tissue>
    </source>
</reference>
<keyword evidence="2" id="KW-1185">Reference proteome</keyword>
<sequence length="77" mass="8883">MMFVYFSFCSVGNFQYFIQTAYLLEFNVFLAECLHEVIAVSSHIMPSEFSAMSNWHCRPVASTSYTSITYLTTLMVQ</sequence>
<evidence type="ECO:0000313" key="1">
    <source>
        <dbReference type="EMBL" id="KAK1426242.1"/>
    </source>
</evidence>
<proteinExistence type="predicted"/>
<dbReference type="AlphaFoldDB" id="A0AAD8NZ17"/>
<gene>
    <name evidence="1" type="ORF">QVD17_14911</name>
</gene>
<name>A0AAD8NZ17_TARER</name>
<dbReference type="EMBL" id="JAUHHV010000004">
    <property type="protein sequence ID" value="KAK1426242.1"/>
    <property type="molecule type" value="Genomic_DNA"/>
</dbReference>
<accession>A0AAD8NZ17</accession>
<dbReference type="Proteomes" id="UP001229421">
    <property type="component" value="Unassembled WGS sequence"/>
</dbReference>
<organism evidence="1 2">
    <name type="scientific">Tagetes erecta</name>
    <name type="common">African marigold</name>
    <dbReference type="NCBI Taxonomy" id="13708"/>
    <lineage>
        <taxon>Eukaryota</taxon>
        <taxon>Viridiplantae</taxon>
        <taxon>Streptophyta</taxon>
        <taxon>Embryophyta</taxon>
        <taxon>Tracheophyta</taxon>
        <taxon>Spermatophyta</taxon>
        <taxon>Magnoliopsida</taxon>
        <taxon>eudicotyledons</taxon>
        <taxon>Gunneridae</taxon>
        <taxon>Pentapetalae</taxon>
        <taxon>asterids</taxon>
        <taxon>campanulids</taxon>
        <taxon>Asterales</taxon>
        <taxon>Asteraceae</taxon>
        <taxon>Asteroideae</taxon>
        <taxon>Heliantheae alliance</taxon>
        <taxon>Tageteae</taxon>
        <taxon>Tagetes</taxon>
    </lineage>
</organism>